<evidence type="ECO:0000256" key="2">
    <source>
        <dbReference type="ARBA" id="ARBA00022692"/>
    </source>
</evidence>
<evidence type="ECO:0000259" key="8">
    <source>
        <dbReference type="Pfam" id="PF16165"/>
    </source>
</evidence>
<accession>A0A2G8JG63</accession>
<dbReference type="GO" id="GO:0007009">
    <property type="term" value="P:plasma membrane organization"/>
    <property type="evidence" value="ECO:0007669"/>
    <property type="project" value="TreeGrafter"/>
</dbReference>
<keyword evidence="5 7" id="KW-0472">Membrane</keyword>
<feature type="transmembrane region" description="Helical" evidence="7">
    <location>
        <begin position="60"/>
        <end position="81"/>
    </location>
</feature>
<proteinExistence type="predicted"/>
<comment type="caution">
    <text evidence="9">The sequence shown here is derived from an EMBL/GenBank/DDBJ whole genome shotgun (WGS) entry which is preliminary data.</text>
</comment>
<keyword evidence="2 7" id="KW-0812">Transmembrane</keyword>
<evidence type="ECO:0000313" key="10">
    <source>
        <dbReference type="Proteomes" id="UP000230750"/>
    </source>
</evidence>
<dbReference type="PANTHER" id="PTHR12546:SF33">
    <property type="entry name" value="SPERM VESICLE FUSION PROTEIN FER-1"/>
    <property type="match status" value="1"/>
</dbReference>
<sequence length="94" mass="11289">MELEILDEEEAREKPTAPARDDPNQYPTLEPPIRPETSFQWISSPWMSLRYIIWFNFKYYIIYGLLIAFLVFFIVLLSIMYPCGVTYRRSLVFK</sequence>
<comment type="subcellular location">
    <subcellularLocation>
        <location evidence="1">Membrane</location>
    </subcellularLocation>
</comment>
<dbReference type="GO" id="GO:0061025">
    <property type="term" value="P:membrane fusion"/>
    <property type="evidence" value="ECO:0007669"/>
    <property type="project" value="TreeGrafter"/>
</dbReference>
<dbReference type="Proteomes" id="UP000230750">
    <property type="component" value="Unassembled WGS sequence"/>
</dbReference>
<dbReference type="GO" id="GO:0016020">
    <property type="term" value="C:membrane"/>
    <property type="evidence" value="ECO:0007669"/>
    <property type="project" value="UniProtKB-SubCell"/>
</dbReference>
<dbReference type="InterPro" id="IPR032362">
    <property type="entry name" value="Ferlin_C"/>
</dbReference>
<feature type="compositionally biased region" description="Acidic residues" evidence="6">
    <location>
        <begin position="1"/>
        <end position="10"/>
    </location>
</feature>
<keyword evidence="4 7" id="KW-1133">Transmembrane helix</keyword>
<name>A0A2G8JG63_STIJA</name>
<evidence type="ECO:0000256" key="4">
    <source>
        <dbReference type="ARBA" id="ARBA00022989"/>
    </source>
</evidence>
<feature type="region of interest" description="Disordered" evidence="6">
    <location>
        <begin position="1"/>
        <end position="31"/>
    </location>
</feature>
<evidence type="ECO:0000256" key="6">
    <source>
        <dbReference type="SAM" id="MobiDB-lite"/>
    </source>
</evidence>
<evidence type="ECO:0000313" key="9">
    <source>
        <dbReference type="EMBL" id="PIK34715.1"/>
    </source>
</evidence>
<dbReference type="EMBL" id="MRZV01002095">
    <property type="protein sequence ID" value="PIK34715.1"/>
    <property type="molecule type" value="Genomic_DNA"/>
</dbReference>
<evidence type="ECO:0000256" key="5">
    <source>
        <dbReference type="ARBA" id="ARBA00023136"/>
    </source>
</evidence>
<dbReference type="InterPro" id="IPR037721">
    <property type="entry name" value="Ferlin"/>
</dbReference>
<evidence type="ECO:0000256" key="3">
    <source>
        <dbReference type="ARBA" id="ARBA00022737"/>
    </source>
</evidence>
<gene>
    <name evidence="9" type="ORF">BSL78_28461</name>
</gene>
<evidence type="ECO:0000256" key="7">
    <source>
        <dbReference type="SAM" id="Phobius"/>
    </source>
</evidence>
<dbReference type="STRING" id="307972.A0A2G8JG63"/>
<feature type="compositionally biased region" description="Basic and acidic residues" evidence="6">
    <location>
        <begin position="11"/>
        <end position="23"/>
    </location>
</feature>
<dbReference type="AlphaFoldDB" id="A0A2G8JG63"/>
<dbReference type="Pfam" id="PF16165">
    <property type="entry name" value="Ferlin_C"/>
    <property type="match status" value="1"/>
</dbReference>
<keyword evidence="10" id="KW-1185">Reference proteome</keyword>
<keyword evidence="3" id="KW-0677">Repeat</keyword>
<protein>
    <submittedName>
        <fullName evidence="9">Putative myoferlin</fullName>
    </submittedName>
</protein>
<dbReference type="PANTHER" id="PTHR12546">
    <property type="entry name" value="FER-1-LIKE"/>
    <property type="match status" value="1"/>
</dbReference>
<organism evidence="9 10">
    <name type="scientific">Stichopus japonicus</name>
    <name type="common">Sea cucumber</name>
    <dbReference type="NCBI Taxonomy" id="307972"/>
    <lineage>
        <taxon>Eukaryota</taxon>
        <taxon>Metazoa</taxon>
        <taxon>Echinodermata</taxon>
        <taxon>Eleutherozoa</taxon>
        <taxon>Echinozoa</taxon>
        <taxon>Holothuroidea</taxon>
        <taxon>Aspidochirotacea</taxon>
        <taxon>Aspidochirotida</taxon>
        <taxon>Stichopodidae</taxon>
        <taxon>Apostichopus</taxon>
    </lineage>
</organism>
<feature type="domain" description="Ferlin C-terminal" evidence="8">
    <location>
        <begin position="1"/>
        <end position="85"/>
    </location>
</feature>
<reference evidence="9 10" key="1">
    <citation type="journal article" date="2017" name="PLoS Biol.">
        <title>The sea cucumber genome provides insights into morphological evolution and visceral regeneration.</title>
        <authorList>
            <person name="Zhang X."/>
            <person name="Sun L."/>
            <person name="Yuan J."/>
            <person name="Sun Y."/>
            <person name="Gao Y."/>
            <person name="Zhang L."/>
            <person name="Li S."/>
            <person name="Dai H."/>
            <person name="Hamel J.F."/>
            <person name="Liu C."/>
            <person name="Yu Y."/>
            <person name="Liu S."/>
            <person name="Lin W."/>
            <person name="Guo K."/>
            <person name="Jin S."/>
            <person name="Xu P."/>
            <person name="Storey K.B."/>
            <person name="Huan P."/>
            <person name="Zhang T."/>
            <person name="Zhou Y."/>
            <person name="Zhang J."/>
            <person name="Lin C."/>
            <person name="Li X."/>
            <person name="Xing L."/>
            <person name="Huo D."/>
            <person name="Sun M."/>
            <person name="Wang L."/>
            <person name="Mercier A."/>
            <person name="Li F."/>
            <person name="Yang H."/>
            <person name="Xiang J."/>
        </authorList>
    </citation>
    <scope>NUCLEOTIDE SEQUENCE [LARGE SCALE GENOMIC DNA]</scope>
    <source>
        <strain evidence="9">Shaxun</strain>
        <tissue evidence="9">Muscle</tissue>
    </source>
</reference>
<evidence type="ECO:0000256" key="1">
    <source>
        <dbReference type="ARBA" id="ARBA00004370"/>
    </source>
</evidence>
<dbReference type="OrthoDB" id="270970at2759"/>